<dbReference type="FunFam" id="3.40.50.300:FF:000277">
    <property type="entry name" value="ATP-dependent zinc metalloprotease FtsH"/>
    <property type="match status" value="1"/>
</dbReference>
<dbReference type="InterPro" id="IPR003959">
    <property type="entry name" value="ATPase_AAA_core"/>
</dbReference>
<reference evidence="17" key="1">
    <citation type="submission" date="2022-08" db="EMBL/GenBank/DDBJ databases">
        <authorList>
            <person name="Marques A."/>
        </authorList>
    </citation>
    <scope>NUCLEOTIDE SEQUENCE</scope>
    <source>
        <strain evidence="17">RhyPub2mFocal</strain>
        <tissue evidence="17">Leaves</tissue>
    </source>
</reference>
<dbReference type="InterPro" id="IPR041569">
    <property type="entry name" value="AAA_lid_3"/>
</dbReference>
<dbReference type="GO" id="GO:0016887">
    <property type="term" value="F:ATP hydrolysis activity"/>
    <property type="evidence" value="ECO:0007669"/>
    <property type="project" value="InterPro"/>
</dbReference>
<dbReference type="InterPro" id="IPR003593">
    <property type="entry name" value="AAA+_ATPase"/>
</dbReference>
<evidence type="ECO:0000256" key="12">
    <source>
        <dbReference type="ARBA" id="ARBA00022989"/>
    </source>
</evidence>
<keyword evidence="18" id="KW-1185">Reference proteome</keyword>
<keyword evidence="6" id="KW-0645">Protease</keyword>
<dbReference type="GO" id="GO:0009535">
    <property type="term" value="C:chloroplast thylakoid membrane"/>
    <property type="evidence" value="ECO:0007669"/>
    <property type="project" value="TreeGrafter"/>
</dbReference>
<dbReference type="AlphaFoldDB" id="A0AAV8ESW8"/>
<sequence>MALLSISVPSHFQFPRENQKKKKGSLALPIPWHLSVSGGGCGGLLPKKRRRFFAFSMPLSSPSRSPDSISGKRKSLEKRLTLRRRGLLLKGNPLSTSISTACTSNSNNDLVMDQKQKPPWPWPWIRFILHHVGFFFKDKLWAPASDWWVRKKIPFSPKFLALPLFGVFLLVYGACTSKNTLKEVPYSELVNGIQLGHIAAVDFEEGSRCIHFHRISNEEEGASTGIRYRTRKIDRDEKFLLGLLREKDVIYRSVPPPVSRLLVSCIGTIAGLWIGVIPVIWILEKRLHGNGNRKKKNQTGSGQMVSFDDVQGVDSAKEELLEVVDCLRGTLDYKKLGAKLPSGILLVGPPGTGKTLLARAVAGEARVPFFSVSASEFVELYVGRGAARVRELFKEARREAPAVVFIDELDAVGTERDGFSMEKDQTLNQLLTELDGFDSDKKVIVLAATNRAAALDSALLRPGRFSRKVYVGEPDLEGRKKILAVHLRGVPLEEEMEVVCELVASLTEGFVGADLANIANEAALLAVRRGGSLVMREDIVEAIEREKFGIKENQENAVTGSESFVKLFPWLPSLARGYVKNKNRRNRSTNDGRRILSY</sequence>
<evidence type="ECO:0000256" key="11">
    <source>
        <dbReference type="ARBA" id="ARBA00022946"/>
    </source>
</evidence>
<evidence type="ECO:0000256" key="1">
    <source>
        <dbReference type="ARBA" id="ARBA00001947"/>
    </source>
</evidence>
<dbReference type="InterPro" id="IPR027417">
    <property type="entry name" value="P-loop_NTPase"/>
</dbReference>
<keyword evidence="9" id="KW-0378">Hydrolase</keyword>
<evidence type="ECO:0000256" key="7">
    <source>
        <dbReference type="ARBA" id="ARBA00022692"/>
    </source>
</evidence>
<dbReference type="GO" id="GO:0008237">
    <property type="term" value="F:metallopeptidase activity"/>
    <property type="evidence" value="ECO:0007669"/>
    <property type="project" value="UniProtKB-KW"/>
</dbReference>
<evidence type="ECO:0000256" key="6">
    <source>
        <dbReference type="ARBA" id="ARBA00022670"/>
    </source>
</evidence>
<evidence type="ECO:0000256" key="2">
    <source>
        <dbReference type="ARBA" id="ARBA00003497"/>
    </source>
</evidence>
<evidence type="ECO:0000256" key="13">
    <source>
        <dbReference type="ARBA" id="ARBA00023136"/>
    </source>
</evidence>
<name>A0AAV8ESW8_9POAL</name>
<comment type="caution">
    <text evidence="17">The sequence shown here is derived from an EMBL/GenBank/DDBJ whole genome shotgun (WGS) entry which is preliminary data.</text>
</comment>
<evidence type="ECO:0000256" key="9">
    <source>
        <dbReference type="ARBA" id="ARBA00022801"/>
    </source>
</evidence>
<accession>A0AAV8ESW8</accession>
<dbReference type="GO" id="GO:0006508">
    <property type="term" value="P:proteolysis"/>
    <property type="evidence" value="ECO:0007669"/>
    <property type="project" value="UniProtKB-KW"/>
</dbReference>
<dbReference type="Pfam" id="PF17862">
    <property type="entry name" value="AAA_lid_3"/>
    <property type="match status" value="1"/>
</dbReference>
<comment type="subcellular location">
    <subcellularLocation>
        <location evidence="3">Membrane</location>
        <topology evidence="3">Multi-pass membrane protein</topology>
    </subcellularLocation>
</comment>
<dbReference type="PROSITE" id="PS00674">
    <property type="entry name" value="AAA"/>
    <property type="match status" value="1"/>
</dbReference>
<dbReference type="SMART" id="SM00382">
    <property type="entry name" value="AAA"/>
    <property type="match status" value="1"/>
</dbReference>
<comment type="cofactor">
    <cofactor evidence="1">
        <name>Zn(2+)</name>
        <dbReference type="ChEBI" id="CHEBI:29105"/>
    </cofactor>
</comment>
<evidence type="ECO:0000313" key="17">
    <source>
        <dbReference type="EMBL" id="KAJ4782595.1"/>
    </source>
</evidence>
<dbReference type="PANTHER" id="PTHR23076">
    <property type="entry name" value="METALLOPROTEASE M41 FTSH"/>
    <property type="match status" value="1"/>
</dbReference>
<evidence type="ECO:0000256" key="10">
    <source>
        <dbReference type="ARBA" id="ARBA00022840"/>
    </source>
</evidence>
<protein>
    <submittedName>
        <fullName evidence="17">ATP-dependent zinc metalloprotease FTSH-like protein</fullName>
    </submittedName>
</protein>
<evidence type="ECO:0000256" key="15">
    <source>
        <dbReference type="SAM" id="Phobius"/>
    </source>
</evidence>
<comment type="function">
    <text evidence="2">Probable ATP-dependent zinc metallopeptidase.</text>
</comment>
<dbReference type="FunFam" id="1.10.8.60:FF:000001">
    <property type="entry name" value="ATP-dependent zinc metalloprotease FtsH"/>
    <property type="match status" value="1"/>
</dbReference>
<dbReference type="GO" id="GO:0004176">
    <property type="term" value="F:ATP-dependent peptidase activity"/>
    <property type="evidence" value="ECO:0007669"/>
    <property type="project" value="TreeGrafter"/>
</dbReference>
<dbReference type="Gene3D" id="1.10.8.60">
    <property type="match status" value="1"/>
</dbReference>
<organism evidence="17 18">
    <name type="scientific">Rhynchospora pubera</name>
    <dbReference type="NCBI Taxonomy" id="906938"/>
    <lineage>
        <taxon>Eukaryota</taxon>
        <taxon>Viridiplantae</taxon>
        <taxon>Streptophyta</taxon>
        <taxon>Embryophyta</taxon>
        <taxon>Tracheophyta</taxon>
        <taxon>Spermatophyta</taxon>
        <taxon>Magnoliopsida</taxon>
        <taxon>Liliopsida</taxon>
        <taxon>Poales</taxon>
        <taxon>Cyperaceae</taxon>
        <taxon>Cyperoideae</taxon>
        <taxon>Rhynchosporeae</taxon>
        <taxon>Rhynchospora</taxon>
    </lineage>
</organism>
<feature type="domain" description="AAA+ ATPase" evidence="16">
    <location>
        <begin position="340"/>
        <end position="475"/>
    </location>
</feature>
<evidence type="ECO:0000256" key="8">
    <source>
        <dbReference type="ARBA" id="ARBA00022741"/>
    </source>
</evidence>
<feature type="transmembrane region" description="Helical" evidence="15">
    <location>
        <begin position="159"/>
        <end position="181"/>
    </location>
</feature>
<keyword evidence="17" id="KW-0482">Metalloprotease</keyword>
<keyword evidence="8 14" id="KW-0547">Nucleotide-binding</keyword>
<dbReference type="PANTHER" id="PTHR23076:SF110">
    <property type="entry name" value="INACTIVE ATP-DEPENDENT ZINC METALLOPROTEASE FTSHI 3, CHLOROPLASTIC-RELATED"/>
    <property type="match status" value="1"/>
</dbReference>
<feature type="transmembrane region" description="Helical" evidence="15">
    <location>
        <begin position="261"/>
        <end position="283"/>
    </location>
</feature>
<evidence type="ECO:0000313" key="18">
    <source>
        <dbReference type="Proteomes" id="UP001140206"/>
    </source>
</evidence>
<dbReference type="CDD" id="cd19501">
    <property type="entry name" value="RecA-like_FtsH"/>
    <property type="match status" value="1"/>
</dbReference>
<dbReference type="Pfam" id="PF00004">
    <property type="entry name" value="AAA"/>
    <property type="match status" value="1"/>
</dbReference>
<keyword evidence="12 15" id="KW-1133">Transmembrane helix</keyword>
<evidence type="ECO:0000256" key="4">
    <source>
        <dbReference type="ARBA" id="ARBA00010044"/>
    </source>
</evidence>
<comment type="similarity">
    <text evidence="14">Belongs to the AAA ATPase family.</text>
</comment>
<keyword evidence="11" id="KW-0809">Transit peptide</keyword>
<keyword evidence="7 15" id="KW-0812">Transmembrane</keyword>
<dbReference type="Gene3D" id="3.40.50.300">
    <property type="entry name" value="P-loop containing nucleotide triphosphate hydrolases"/>
    <property type="match status" value="1"/>
</dbReference>
<dbReference type="EMBL" id="JAMFTS010000003">
    <property type="protein sequence ID" value="KAJ4782595.1"/>
    <property type="molecule type" value="Genomic_DNA"/>
</dbReference>
<evidence type="ECO:0000256" key="5">
    <source>
        <dbReference type="ARBA" id="ARBA00010550"/>
    </source>
</evidence>
<evidence type="ECO:0000259" key="16">
    <source>
        <dbReference type="SMART" id="SM00382"/>
    </source>
</evidence>
<evidence type="ECO:0000256" key="14">
    <source>
        <dbReference type="RuleBase" id="RU003651"/>
    </source>
</evidence>
<comment type="similarity">
    <text evidence="4">In the C-terminal section; belongs to the peptidase M41 family.</text>
</comment>
<comment type="similarity">
    <text evidence="5">In the N-terminal section; belongs to the AAA ATPase family.</text>
</comment>
<proteinExistence type="inferred from homology"/>
<keyword evidence="10 14" id="KW-0067">ATP-binding</keyword>
<gene>
    <name evidence="17" type="ORF">LUZ62_066852</name>
</gene>
<dbReference type="Proteomes" id="UP001140206">
    <property type="component" value="Chromosome 3"/>
</dbReference>
<evidence type="ECO:0000256" key="3">
    <source>
        <dbReference type="ARBA" id="ARBA00004141"/>
    </source>
</evidence>
<keyword evidence="13 15" id="KW-0472">Membrane</keyword>
<dbReference type="InterPro" id="IPR003960">
    <property type="entry name" value="ATPase_AAA_CS"/>
</dbReference>
<dbReference type="SUPFAM" id="SSF52540">
    <property type="entry name" value="P-loop containing nucleoside triphosphate hydrolases"/>
    <property type="match status" value="1"/>
</dbReference>
<dbReference type="GO" id="GO:0005524">
    <property type="term" value="F:ATP binding"/>
    <property type="evidence" value="ECO:0007669"/>
    <property type="project" value="UniProtKB-KW"/>
</dbReference>